<dbReference type="EMBL" id="HBHT01008297">
    <property type="protein sequence ID" value="CAD9951551.1"/>
    <property type="molecule type" value="Transcribed_RNA"/>
</dbReference>
<organism evidence="1">
    <name type="scientific">Entomoneis paludosa</name>
    <dbReference type="NCBI Taxonomy" id="265537"/>
    <lineage>
        <taxon>Eukaryota</taxon>
        <taxon>Sar</taxon>
        <taxon>Stramenopiles</taxon>
        <taxon>Ochrophyta</taxon>
        <taxon>Bacillariophyta</taxon>
        <taxon>Bacillariophyceae</taxon>
        <taxon>Bacillariophycidae</taxon>
        <taxon>Entomoneidaceae</taxon>
        <taxon>Entomoneis</taxon>
    </lineage>
</organism>
<sequence length="258" mass="29591">MAVAPLAVATIVIDQQQPVNTWKNGPLLDLEKFLIARQSVLKLRADHAEQEEDSELFRGRAVAATPKKRVQFESRPTAWIPRPFLTCQDIHNSWYSRDDYYSFQQSSSHLIRTCRKRNSRASAAWQAESGIQLLQELFEQAFCQDSGDVDDTENLADAAEWLYQQDNCCGDLGWDLIGLEYAVSSSILSATRLRKQKLRSTVFELQNIYGRDVVYQDHVQEELREACREISRGSIWVAHQLAKAQLQLSTVENEEQLR</sequence>
<accession>A0A7S2VCY7</accession>
<protein>
    <submittedName>
        <fullName evidence="1">Uncharacterized protein</fullName>
    </submittedName>
</protein>
<dbReference type="AlphaFoldDB" id="A0A7S2VCY7"/>
<proteinExistence type="predicted"/>
<reference evidence="1" key="1">
    <citation type="submission" date="2021-01" db="EMBL/GenBank/DDBJ databases">
        <authorList>
            <person name="Corre E."/>
            <person name="Pelletier E."/>
            <person name="Niang G."/>
            <person name="Scheremetjew M."/>
            <person name="Finn R."/>
            <person name="Kale V."/>
            <person name="Holt S."/>
            <person name="Cochrane G."/>
            <person name="Meng A."/>
            <person name="Brown T."/>
            <person name="Cohen L."/>
        </authorList>
    </citation>
    <scope>NUCLEOTIDE SEQUENCE</scope>
    <source>
        <strain evidence="1">CCMP125</strain>
    </source>
</reference>
<gene>
    <name evidence="1" type="ORF">APAL1065_LOCUS5556</name>
</gene>
<name>A0A7S2VCY7_9STRA</name>
<evidence type="ECO:0000313" key="1">
    <source>
        <dbReference type="EMBL" id="CAD9951551.1"/>
    </source>
</evidence>